<gene>
    <name evidence="2" type="ORF">BDA96_10G026700</name>
</gene>
<feature type="region of interest" description="Disordered" evidence="1">
    <location>
        <begin position="61"/>
        <end position="97"/>
    </location>
</feature>
<organism evidence="2 3">
    <name type="scientific">Sorghum bicolor</name>
    <name type="common">Sorghum</name>
    <name type="synonym">Sorghum vulgare</name>
    <dbReference type="NCBI Taxonomy" id="4558"/>
    <lineage>
        <taxon>Eukaryota</taxon>
        <taxon>Viridiplantae</taxon>
        <taxon>Streptophyta</taxon>
        <taxon>Embryophyta</taxon>
        <taxon>Tracheophyta</taxon>
        <taxon>Spermatophyta</taxon>
        <taxon>Magnoliopsida</taxon>
        <taxon>Liliopsida</taxon>
        <taxon>Poales</taxon>
        <taxon>Poaceae</taxon>
        <taxon>PACMAD clade</taxon>
        <taxon>Panicoideae</taxon>
        <taxon>Andropogonodae</taxon>
        <taxon>Andropogoneae</taxon>
        <taxon>Sorghinae</taxon>
        <taxon>Sorghum</taxon>
    </lineage>
</organism>
<feature type="region of interest" description="Disordered" evidence="1">
    <location>
        <begin position="122"/>
        <end position="151"/>
    </location>
</feature>
<accession>A0A921Q181</accession>
<reference evidence="2" key="1">
    <citation type="journal article" date="2019" name="BMC Genomics">
        <title>A new reference genome for Sorghum bicolor reveals high levels of sequence similarity between sweet and grain genotypes: implications for the genetics of sugar metabolism.</title>
        <authorList>
            <person name="Cooper E.A."/>
            <person name="Brenton Z.W."/>
            <person name="Flinn B.S."/>
            <person name="Jenkins J."/>
            <person name="Shu S."/>
            <person name="Flowers D."/>
            <person name="Luo F."/>
            <person name="Wang Y."/>
            <person name="Xia P."/>
            <person name="Barry K."/>
            <person name="Daum C."/>
            <person name="Lipzen A."/>
            <person name="Yoshinaga Y."/>
            <person name="Schmutz J."/>
            <person name="Saski C."/>
            <person name="Vermerris W."/>
            <person name="Kresovich S."/>
        </authorList>
    </citation>
    <scope>NUCLEOTIDE SEQUENCE</scope>
</reference>
<dbReference type="Proteomes" id="UP000807115">
    <property type="component" value="Chromosome 10"/>
</dbReference>
<evidence type="ECO:0000313" key="3">
    <source>
        <dbReference type="Proteomes" id="UP000807115"/>
    </source>
</evidence>
<sequence>MNNNMSRTVTSRRASRGTGFRVRDTDTRFPRLHLHHARVPLGLRLRLRPRHARLPGVRADPYKTLHRGNTKAPKHYVDTHRPSSPQPTRPIRAATSRSTAMDRLVTSMVFCEAPVDFAYGGEQRREARSGRPGRRRRVVEAGSRGSRSAPRLHELVAGAAGRVRAGVGRAQLPRDRRHAQPLIEVQPS</sequence>
<comment type="caution">
    <text evidence="2">The sequence shown here is derived from an EMBL/GenBank/DDBJ whole genome shotgun (WGS) entry which is preliminary data.</text>
</comment>
<feature type="region of interest" description="Disordered" evidence="1">
    <location>
        <begin position="1"/>
        <end position="22"/>
    </location>
</feature>
<proteinExistence type="predicted"/>
<name>A0A921Q181_SORBI</name>
<reference evidence="2" key="2">
    <citation type="submission" date="2020-10" db="EMBL/GenBank/DDBJ databases">
        <authorList>
            <person name="Cooper E.A."/>
            <person name="Brenton Z.W."/>
            <person name="Flinn B.S."/>
            <person name="Jenkins J."/>
            <person name="Shu S."/>
            <person name="Flowers D."/>
            <person name="Luo F."/>
            <person name="Wang Y."/>
            <person name="Xia P."/>
            <person name="Barry K."/>
            <person name="Daum C."/>
            <person name="Lipzen A."/>
            <person name="Yoshinaga Y."/>
            <person name="Schmutz J."/>
            <person name="Saski C."/>
            <person name="Vermerris W."/>
            <person name="Kresovich S."/>
        </authorList>
    </citation>
    <scope>NUCLEOTIDE SEQUENCE</scope>
</reference>
<dbReference type="EMBL" id="CM027689">
    <property type="protein sequence ID" value="KAG0512580.1"/>
    <property type="molecule type" value="Genomic_DNA"/>
</dbReference>
<evidence type="ECO:0000313" key="2">
    <source>
        <dbReference type="EMBL" id="KAG0512580.1"/>
    </source>
</evidence>
<feature type="compositionally biased region" description="Polar residues" evidence="1">
    <location>
        <begin position="1"/>
        <end position="12"/>
    </location>
</feature>
<dbReference type="AlphaFoldDB" id="A0A921Q181"/>
<protein>
    <submittedName>
        <fullName evidence="2">Uncharacterized protein</fullName>
    </submittedName>
</protein>
<evidence type="ECO:0000256" key="1">
    <source>
        <dbReference type="SAM" id="MobiDB-lite"/>
    </source>
</evidence>
<feature type="compositionally biased region" description="Basic residues" evidence="1">
    <location>
        <begin position="64"/>
        <end position="74"/>
    </location>
</feature>